<sequence length="735" mass="82254">MSESIEYFVSCPRGLEELLRDEVLSLGASHAATSGAGVKATGDLAQMYRVWLWSRLASRVLLPLERIYLDEVDDLYNAARNIAWGQHFNANQSFAVDFSGTNRSINNSQFGALKIKDAIVDYFRDSYGVRPNVDKREPDIRIQARLAKGFVSIALDLSGGPLHRRGYRVKTGVAPMKENLAAAILIRGGWPAIAQQGGALIDPMCGSGTLLIEGAQMAADIAPGLQREDFGFEQWRGHKQDVWHEVYQEAVERARVGRERIPPEIRGYDTAINVIQRAEQNIVAAGLADTVRVTAKPVAKLTKPTHTHLEHGLIACNPPYGERIGEVTELIPLYRELGDRFKAEFEGWKAVLITSNPELGKRMGVKARKKYKVFNGPLEAKILCFDLERDNFIYDRNAPVAEQKKAPGQQAPSSAVLSSGAQMLANRLKKNQKKLASWLKREGVECYRLYDADMPEYAVAVDIYGERIQISEYKPPQTIDAQDAQRRLLDTIDAVASVLGVQQSTINVKQRAIQKGKQQYERQDSKGVFFAVREGQVELEVNLTDYLDTGLFLDHRPVRQFIAEQAKGKRFLNLFCYTATASVHAAKGGAVSTTSVDMSSTYLDWGKRNLALNGFKAGDAPSAEHRMIKQDCIAWLKHCQEDFDLILLDPPTFSNSKRMAGTLDIQRDHVALVEDAMRILKPGGLLIFSNNYRGFKLDESLQEKYRVKDVSRQSLDPDFARNKKIHQCFHLQAKA</sequence>
<evidence type="ECO:0000256" key="2">
    <source>
        <dbReference type="ARBA" id="ARBA00022552"/>
    </source>
</evidence>
<keyword evidence="1 6" id="KW-0963">Cytoplasm</keyword>
<dbReference type="Gene3D" id="3.30.750.80">
    <property type="entry name" value="RNA methyltransferase domain (HRMD) like"/>
    <property type="match status" value="1"/>
</dbReference>
<dbReference type="GO" id="GO:0005737">
    <property type="term" value="C:cytoplasm"/>
    <property type="evidence" value="ECO:0007669"/>
    <property type="project" value="UniProtKB-SubCell"/>
</dbReference>
<dbReference type="InterPro" id="IPR017244">
    <property type="entry name" value="23SrRNA_methyltr_KL"/>
</dbReference>
<dbReference type="GO" id="GO:0052915">
    <property type="term" value="F:23S rRNA (guanine(2445)-N(2))-methyltransferase activity"/>
    <property type="evidence" value="ECO:0007669"/>
    <property type="project" value="UniProtKB-UniRule"/>
</dbReference>
<comment type="catalytic activity">
    <reaction evidence="6">
        <text>guanosine(2445) in 23S rRNA + S-adenosyl-L-methionine = N(2)-methylguanosine(2445) in 23S rRNA + S-adenosyl-L-homocysteine + H(+)</text>
        <dbReference type="Rhea" id="RHEA:42740"/>
        <dbReference type="Rhea" id="RHEA-COMP:10215"/>
        <dbReference type="Rhea" id="RHEA-COMP:10216"/>
        <dbReference type="ChEBI" id="CHEBI:15378"/>
        <dbReference type="ChEBI" id="CHEBI:57856"/>
        <dbReference type="ChEBI" id="CHEBI:59789"/>
        <dbReference type="ChEBI" id="CHEBI:74269"/>
        <dbReference type="ChEBI" id="CHEBI:74481"/>
        <dbReference type="EC" id="2.1.1.173"/>
    </reaction>
</comment>
<evidence type="ECO:0000256" key="5">
    <source>
        <dbReference type="ARBA" id="ARBA00022691"/>
    </source>
</evidence>
<dbReference type="EC" id="2.1.1.173" evidence="6"/>
<dbReference type="InterPro" id="IPR053943">
    <property type="entry name" value="RlmKL-like_Mtase_CS"/>
</dbReference>
<dbReference type="Pfam" id="PF22020">
    <property type="entry name" value="RlmL_1st"/>
    <property type="match status" value="1"/>
</dbReference>
<comment type="similarity">
    <text evidence="6">Belongs to the methyltransferase superfamily. RlmKL family.</text>
</comment>
<dbReference type="InterPro" id="IPR004114">
    <property type="entry name" value="THUMP_dom"/>
</dbReference>
<dbReference type="AlphaFoldDB" id="A0A3N2E0A0"/>
<comment type="subcellular location">
    <subcellularLocation>
        <location evidence="6">Cytoplasm</location>
    </subcellularLocation>
</comment>
<dbReference type="CDD" id="cd02440">
    <property type="entry name" value="AdoMet_MTases"/>
    <property type="match status" value="1"/>
</dbReference>
<protein>
    <recommendedName>
        <fullName evidence="6">Ribosomal RNA large subunit methyltransferase K/L</fullName>
    </recommendedName>
    <domain>
        <recommendedName>
            <fullName evidence="6">23S rRNA m2G2445 methyltransferase</fullName>
            <ecNumber evidence="6">2.1.1.173</ecNumber>
        </recommendedName>
        <alternativeName>
            <fullName evidence="6">rRNA (guanine-N(2)-)-methyltransferase RlmL</fullName>
        </alternativeName>
    </domain>
    <domain>
        <recommendedName>
            <fullName evidence="6">23S rRNA m7G2069 methyltransferase</fullName>
            <ecNumber evidence="6">2.1.1.264</ecNumber>
        </recommendedName>
        <alternativeName>
            <fullName evidence="6">rRNA (guanine-N(7)-)-methyltransferase RlmK</fullName>
        </alternativeName>
    </domain>
</protein>
<feature type="domain" description="THUMP" evidence="8">
    <location>
        <begin position="46"/>
        <end position="157"/>
    </location>
</feature>
<dbReference type="GO" id="GO:0070043">
    <property type="term" value="F:rRNA (guanine-N7-)-methyltransferase activity"/>
    <property type="evidence" value="ECO:0007669"/>
    <property type="project" value="UniProtKB-UniRule"/>
</dbReference>
<keyword evidence="5 6" id="KW-0949">S-adenosyl-L-methionine</keyword>
<dbReference type="SMART" id="SM00981">
    <property type="entry name" value="THUMP"/>
    <property type="match status" value="1"/>
</dbReference>
<dbReference type="EC" id="2.1.1.264" evidence="6"/>
<dbReference type="NCBIfam" id="NF008748">
    <property type="entry name" value="PRK11783.1"/>
    <property type="match status" value="1"/>
</dbReference>
<reference evidence="9 10" key="1">
    <citation type="submission" date="2018-11" db="EMBL/GenBank/DDBJ databases">
        <title>Genomic Encyclopedia of Type Strains, Phase IV (KMG-IV): sequencing the most valuable type-strain genomes for metagenomic binning, comparative biology and taxonomic classification.</title>
        <authorList>
            <person name="Goeker M."/>
        </authorList>
    </citation>
    <scope>NUCLEOTIDE SEQUENCE [LARGE SCALE GENOMIC DNA]</scope>
    <source>
        <strain evidence="9 10">DSM 100316</strain>
    </source>
</reference>
<dbReference type="InterPro" id="IPR000241">
    <property type="entry name" value="RlmKL-like_Mtase"/>
</dbReference>
<accession>A0A3N2E0A0</accession>
<dbReference type="Pfam" id="PF10672">
    <property type="entry name" value="Methyltrans_SAM"/>
    <property type="match status" value="1"/>
</dbReference>
<keyword evidence="7" id="KW-0694">RNA-binding</keyword>
<name>A0A3N2E0A0_9GAMM</name>
<dbReference type="Gene3D" id="3.30.2130.30">
    <property type="match status" value="1"/>
</dbReference>
<dbReference type="Proteomes" id="UP000275394">
    <property type="component" value="Unassembled WGS sequence"/>
</dbReference>
<dbReference type="RefSeq" id="WP_123710947.1">
    <property type="nucleotide sequence ID" value="NZ_RKHR01000003.1"/>
</dbReference>
<dbReference type="Gene3D" id="3.40.50.150">
    <property type="entry name" value="Vaccinia Virus protein VP39"/>
    <property type="match status" value="2"/>
</dbReference>
<dbReference type="InterPro" id="IPR029063">
    <property type="entry name" value="SAM-dependent_MTases_sf"/>
</dbReference>
<evidence type="ECO:0000259" key="8">
    <source>
        <dbReference type="PROSITE" id="PS51165"/>
    </source>
</evidence>
<proteinExistence type="inferred from homology"/>
<dbReference type="PROSITE" id="PS51165">
    <property type="entry name" value="THUMP"/>
    <property type="match status" value="1"/>
</dbReference>
<keyword evidence="3 6" id="KW-0489">Methyltransferase</keyword>
<comment type="function">
    <text evidence="6">Specifically methylates the guanine in position 2445 (m2G2445) and the guanine in position 2069 (m7G2069) of 23S rRNA.</text>
</comment>
<keyword evidence="4 6" id="KW-0808">Transferase</keyword>
<comment type="catalytic activity">
    <reaction evidence="6">
        <text>guanosine(2069) in 23S rRNA + S-adenosyl-L-methionine = N(2)-methylguanosine(2069) in 23S rRNA + S-adenosyl-L-homocysteine + H(+)</text>
        <dbReference type="Rhea" id="RHEA:43772"/>
        <dbReference type="Rhea" id="RHEA-COMP:10688"/>
        <dbReference type="Rhea" id="RHEA-COMP:10689"/>
        <dbReference type="ChEBI" id="CHEBI:15378"/>
        <dbReference type="ChEBI" id="CHEBI:57856"/>
        <dbReference type="ChEBI" id="CHEBI:59789"/>
        <dbReference type="ChEBI" id="CHEBI:74269"/>
        <dbReference type="ChEBI" id="CHEBI:74481"/>
        <dbReference type="EC" id="2.1.1.264"/>
    </reaction>
</comment>
<dbReference type="Pfam" id="PF02926">
    <property type="entry name" value="THUMP"/>
    <property type="match status" value="1"/>
</dbReference>
<dbReference type="GO" id="GO:0003723">
    <property type="term" value="F:RNA binding"/>
    <property type="evidence" value="ECO:0007669"/>
    <property type="project" value="UniProtKB-UniRule"/>
</dbReference>
<dbReference type="InterPro" id="IPR054170">
    <property type="entry name" value="RlmL_1st"/>
</dbReference>
<keyword evidence="2 6" id="KW-0698">rRNA processing</keyword>
<dbReference type="CDD" id="cd11715">
    <property type="entry name" value="THUMP_AdoMetMT"/>
    <property type="match status" value="1"/>
</dbReference>
<dbReference type="InterPro" id="IPR019614">
    <property type="entry name" value="SAM-dep_methyl-trfase"/>
</dbReference>
<evidence type="ECO:0000256" key="6">
    <source>
        <dbReference type="HAMAP-Rule" id="MF_01858"/>
    </source>
</evidence>
<dbReference type="PANTHER" id="PTHR47313:SF1">
    <property type="entry name" value="RIBOSOMAL RNA LARGE SUBUNIT METHYLTRANSFERASE K_L"/>
    <property type="match status" value="1"/>
</dbReference>
<dbReference type="SUPFAM" id="SSF53335">
    <property type="entry name" value="S-adenosyl-L-methionine-dependent methyltransferases"/>
    <property type="match status" value="2"/>
</dbReference>
<evidence type="ECO:0000256" key="1">
    <source>
        <dbReference type="ARBA" id="ARBA00022490"/>
    </source>
</evidence>
<dbReference type="EMBL" id="RKHR01000003">
    <property type="protein sequence ID" value="ROS04995.1"/>
    <property type="molecule type" value="Genomic_DNA"/>
</dbReference>
<dbReference type="PROSITE" id="PS01261">
    <property type="entry name" value="UPF0020"/>
    <property type="match status" value="1"/>
</dbReference>
<keyword evidence="10" id="KW-1185">Reference proteome</keyword>
<organism evidence="9 10">
    <name type="scientific">Sinobacterium caligoides</name>
    <dbReference type="NCBI Taxonomy" id="933926"/>
    <lineage>
        <taxon>Bacteria</taxon>
        <taxon>Pseudomonadati</taxon>
        <taxon>Pseudomonadota</taxon>
        <taxon>Gammaproteobacteria</taxon>
        <taxon>Cellvibrionales</taxon>
        <taxon>Spongiibacteraceae</taxon>
        <taxon>Sinobacterium</taxon>
    </lineage>
</organism>
<dbReference type="HAMAP" id="MF_01858">
    <property type="entry name" value="23SrRNA_methyltr_KL"/>
    <property type="match status" value="1"/>
</dbReference>
<evidence type="ECO:0000256" key="7">
    <source>
        <dbReference type="PROSITE-ProRule" id="PRU00529"/>
    </source>
</evidence>
<dbReference type="PIRSF" id="PIRSF037618">
    <property type="entry name" value="RNA_Mtase_bacteria_prd"/>
    <property type="match status" value="1"/>
</dbReference>
<comment type="caution">
    <text evidence="9">The sequence shown here is derived from an EMBL/GenBank/DDBJ whole genome shotgun (WGS) entry which is preliminary data.</text>
</comment>
<dbReference type="Pfam" id="PF01170">
    <property type="entry name" value="UPF0020"/>
    <property type="match status" value="1"/>
</dbReference>
<evidence type="ECO:0000313" key="9">
    <source>
        <dbReference type="EMBL" id="ROS04995.1"/>
    </source>
</evidence>
<evidence type="ECO:0000256" key="4">
    <source>
        <dbReference type="ARBA" id="ARBA00022679"/>
    </source>
</evidence>
<dbReference type="PANTHER" id="PTHR47313">
    <property type="entry name" value="RIBOSOMAL RNA LARGE SUBUNIT METHYLTRANSFERASE K/L"/>
    <property type="match status" value="1"/>
</dbReference>
<dbReference type="OrthoDB" id="9809404at2"/>
<evidence type="ECO:0000313" key="10">
    <source>
        <dbReference type="Proteomes" id="UP000275394"/>
    </source>
</evidence>
<gene>
    <name evidence="6" type="primary">rlmL</name>
    <name evidence="9" type="ORF">EDC56_0514</name>
</gene>
<evidence type="ECO:0000256" key="3">
    <source>
        <dbReference type="ARBA" id="ARBA00022603"/>
    </source>
</evidence>